<comment type="cofactor">
    <cofactor evidence="1">
        <name>FAD</name>
        <dbReference type="ChEBI" id="CHEBI:57692"/>
    </cofactor>
</comment>
<sequence>MLYDIVIIGSGLAGATSAHILAENGFKVLVVEKERNIGGQCFDYKDSNNITIHKYGPHIFHTKEKRVWDFVTRFSEFNLFQHSVLSYAEGNFIEFPINRITINKIFGLELSCNEIEGFLKEEVKKSKFNTPHLSFRDAIVSQVGEKLYSLFFENYTKKQWNTDPENLSPELAFRIPIRTNNDSRYFTDMYQGIPKDGYTKMMSNMLDHPNIQILLGCDYFSKKDEIESKLTIYTGELDRFFDYKFGELEYRSVRIELKTYDTKQFQPAPVVNYPNDYDWTRTTEFKQLTGEVSDKTTICYEYPLAQGHAFYTVPTKENNEKRLKYMQEVAQLEASGKFLFIGRLAEYRYYNMDNVIAATLDKINNWLNNQK</sequence>
<gene>
    <name evidence="7" type="ORF">CLV62_101127</name>
</gene>
<evidence type="ECO:0000256" key="2">
    <source>
        <dbReference type="ARBA" id="ARBA00009321"/>
    </source>
</evidence>
<dbReference type="InterPro" id="IPR015899">
    <property type="entry name" value="UDP-GalPyranose_mutase_C"/>
</dbReference>
<dbReference type="Gene3D" id="3.40.50.720">
    <property type="entry name" value="NAD(P)-binding Rossmann-like Domain"/>
    <property type="match status" value="3"/>
</dbReference>
<dbReference type="GO" id="GO:0005829">
    <property type="term" value="C:cytosol"/>
    <property type="evidence" value="ECO:0007669"/>
    <property type="project" value="TreeGrafter"/>
</dbReference>
<dbReference type="Pfam" id="PF13450">
    <property type="entry name" value="NAD_binding_8"/>
    <property type="match status" value="1"/>
</dbReference>
<dbReference type="GO" id="GO:0008767">
    <property type="term" value="F:UDP-galactopyranose mutase activity"/>
    <property type="evidence" value="ECO:0007669"/>
    <property type="project" value="InterPro"/>
</dbReference>
<protein>
    <submittedName>
        <fullName evidence="7">UDP-galactopyranose mutase</fullName>
    </submittedName>
</protein>
<comment type="similarity">
    <text evidence="2">Belongs to the UDP-galactopyranose/dTDP-fucopyranose mutase family.</text>
</comment>
<dbReference type="PANTHER" id="PTHR21197:SF0">
    <property type="entry name" value="UDP-GALACTOPYRANOSE MUTASE"/>
    <property type="match status" value="1"/>
</dbReference>
<dbReference type="AlphaFoldDB" id="A0A2V3PUT2"/>
<name>A0A2V3PUT2_9BACT</name>
<dbReference type="GO" id="GO:0050660">
    <property type="term" value="F:flavin adenine dinucleotide binding"/>
    <property type="evidence" value="ECO:0007669"/>
    <property type="project" value="TreeGrafter"/>
</dbReference>
<keyword evidence="5" id="KW-0413">Isomerase</keyword>
<dbReference type="InterPro" id="IPR004379">
    <property type="entry name" value="UDP-GALP_mutase"/>
</dbReference>
<evidence type="ECO:0000256" key="1">
    <source>
        <dbReference type="ARBA" id="ARBA00001974"/>
    </source>
</evidence>
<keyword evidence="8" id="KW-1185">Reference proteome</keyword>
<evidence type="ECO:0000256" key="4">
    <source>
        <dbReference type="ARBA" id="ARBA00022827"/>
    </source>
</evidence>
<dbReference type="RefSeq" id="WP_110308846.1">
    <property type="nucleotide sequence ID" value="NZ_QICL01000001.1"/>
</dbReference>
<accession>A0A2V3PUT2</accession>
<keyword evidence="4" id="KW-0274">FAD</keyword>
<evidence type="ECO:0000313" key="8">
    <source>
        <dbReference type="Proteomes" id="UP000247973"/>
    </source>
</evidence>
<dbReference type="OrthoDB" id="9769600at2"/>
<keyword evidence="3" id="KW-0285">Flavoprotein</keyword>
<evidence type="ECO:0000256" key="5">
    <source>
        <dbReference type="ARBA" id="ARBA00023235"/>
    </source>
</evidence>
<dbReference type="EMBL" id="QICL01000001">
    <property type="protein sequence ID" value="PXV68862.1"/>
    <property type="molecule type" value="Genomic_DNA"/>
</dbReference>
<evidence type="ECO:0000259" key="6">
    <source>
        <dbReference type="Pfam" id="PF03275"/>
    </source>
</evidence>
<dbReference type="PANTHER" id="PTHR21197">
    <property type="entry name" value="UDP-GALACTOPYRANOSE MUTASE"/>
    <property type="match status" value="1"/>
</dbReference>
<dbReference type="SUPFAM" id="SSF54373">
    <property type="entry name" value="FAD-linked reductases, C-terminal domain"/>
    <property type="match status" value="1"/>
</dbReference>
<evidence type="ECO:0000313" key="7">
    <source>
        <dbReference type="EMBL" id="PXV68862.1"/>
    </source>
</evidence>
<comment type="caution">
    <text evidence="7">The sequence shown here is derived from an EMBL/GenBank/DDBJ whole genome shotgun (WGS) entry which is preliminary data.</text>
</comment>
<dbReference type="Pfam" id="PF03275">
    <property type="entry name" value="GLF"/>
    <property type="match status" value="1"/>
</dbReference>
<evidence type="ECO:0000256" key="3">
    <source>
        <dbReference type="ARBA" id="ARBA00022630"/>
    </source>
</evidence>
<proteinExistence type="inferred from homology"/>
<feature type="domain" description="UDP-galactopyranose mutase C-terminal" evidence="6">
    <location>
        <begin position="151"/>
        <end position="349"/>
    </location>
</feature>
<dbReference type="NCBIfam" id="TIGR00031">
    <property type="entry name" value="UDP-GALP_mutase"/>
    <property type="match status" value="1"/>
</dbReference>
<dbReference type="SUPFAM" id="SSF51971">
    <property type="entry name" value="Nucleotide-binding domain"/>
    <property type="match status" value="1"/>
</dbReference>
<organism evidence="7 8">
    <name type="scientific">Dysgonomonas alginatilytica</name>
    <dbReference type="NCBI Taxonomy" id="1605892"/>
    <lineage>
        <taxon>Bacteria</taxon>
        <taxon>Pseudomonadati</taxon>
        <taxon>Bacteroidota</taxon>
        <taxon>Bacteroidia</taxon>
        <taxon>Bacteroidales</taxon>
        <taxon>Dysgonomonadaceae</taxon>
        <taxon>Dysgonomonas</taxon>
    </lineage>
</organism>
<reference evidence="7 8" key="1">
    <citation type="submission" date="2018-03" db="EMBL/GenBank/DDBJ databases">
        <title>Genomic Encyclopedia of Archaeal and Bacterial Type Strains, Phase II (KMG-II): from individual species to whole genera.</title>
        <authorList>
            <person name="Goeker M."/>
        </authorList>
    </citation>
    <scope>NUCLEOTIDE SEQUENCE [LARGE SCALE GENOMIC DNA]</scope>
    <source>
        <strain evidence="7 8">DSM 100214</strain>
    </source>
</reference>
<dbReference type="Proteomes" id="UP000247973">
    <property type="component" value="Unassembled WGS sequence"/>
</dbReference>